<dbReference type="PANTHER" id="PTHR13906:SF16">
    <property type="entry name" value="LYSOPHOSPHOLIPID ACYLTRANSFERASE 7"/>
    <property type="match status" value="1"/>
</dbReference>
<comment type="similarity">
    <text evidence="3">Belongs to the membrane-bound acyltransferase family.</text>
</comment>
<feature type="transmembrane region" description="Helical" evidence="11">
    <location>
        <begin position="265"/>
        <end position="285"/>
    </location>
</feature>
<dbReference type="InterPro" id="IPR049941">
    <property type="entry name" value="LPLAT_7/PORCN-like"/>
</dbReference>
<name>A0A6M2DUX4_XENCH</name>
<comment type="pathway">
    <text evidence="9">Phospholipid metabolism.</text>
</comment>
<evidence type="ECO:0000256" key="4">
    <source>
        <dbReference type="ARBA" id="ARBA00022679"/>
    </source>
</evidence>
<feature type="transmembrane region" description="Helical" evidence="11">
    <location>
        <begin position="111"/>
        <end position="131"/>
    </location>
</feature>
<feature type="transmembrane region" description="Helical" evidence="11">
    <location>
        <begin position="306"/>
        <end position="329"/>
    </location>
</feature>
<evidence type="ECO:0000256" key="1">
    <source>
        <dbReference type="ARBA" id="ARBA00004141"/>
    </source>
</evidence>
<evidence type="ECO:0000313" key="12">
    <source>
        <dbReference type="EMBL" id="NOV50156.1"/>
    </source>
</evidence>
<evidence type="ECO:0000256" key="10">
    <source>
        <dbReference type="ARBA" id="ARBA00093678"/>
    </source>
</evidence>
<sequence>MFLYLFFFRCTTAFGIPYPPAHTNLIQMILTLKLVGLAFEVNNSYINNADATKKSDNEVNPSFLDMFHYGFNYIGVLTGPYFSYKTFSDYLMLPYSKAADCLGETIKKMKWIPIFCVLFLISEYFWPVNYVTTEPFLERSFCYRLWYVWPVFFTFRMRIYIGLILSECVCTMAGLGAYPASTYPTSGGGPSVEYKGKMDTISLKNEDMDFEVIHNIDPVTTDTCITFREAMKSWNMSVQYWLAVNVYKRFPSKKYRTAVTLLVSALWHGVYAGYYFCILGAPFYLPIEDLYEKLFRKESTGFARRVWNKIFWFSKMFAFSYMGIAFLLLKVDLVWKYYSSVYHFGYILWIGLYLGGLLIKDQRKARRNKRSDIRTVTSENIDNVASEIEKEFTMGSTAKIKTDFRQSNLSNDFNKIQ</sequence>
<proteinExistence type="inferred from homology"/>
<dbReference type="PANTHER" id="PTHR13906">
    <property type="entry name" value="PORCUPINE"/>
    <property type="match status" value="1"/>
</dbReference>
<keyword evidence="7 11" id="KW-0472">Membrane</keyword>
<evidence type="ECO:0000256" key="7">
    <source>
        <dbReference type="ARBA" id="ARBA00023136"/>
    </source>
</evidence>
<feature type="transmembrane region" description="Helical" evidence="11">
    <location>
        <begin position="341"/>
        <end position="359"/>
    </location>
</feature>
<evidence type="ECO:0000256" key="8">
    <source>
        <dbReference type="ARBA" id="ARBA00023315"/>
    </source>
</evidence>
<keyword evidence="8" id="KW-0012">Acyltransferase</keyword>
<evidence type="ECO:0000256" key="2">
    <source>
        <dbReference type="ARBA" id="ARBA00005074"/>
    </source>
</evidence>
<dbReference type="GO" id="GO:0006661">
    <property type="term" value="P:phosphatidylinositol biosynthetic process"/>
    <property type="evidence" value="ECO:0007669"/>
    <property type="project" value="TreeGrafter"/>
</dbReference>
<evidence type="ECO:0000256" key="9">
    <source>
        <dbReference type="ARBA" id="ARBA00025707"/>
    </source>
</evidence>
<keyword evidence="4" id="KW-0808">Transferase</keyword>
<dbReference type="GO" id="GO:0044233">
    <property type="term" value="C:mitochondria-associated endoplasmic reticulum membrane contact site"/>
    <property type="evidence" value="ECO:0007669"/>
    <property type="project" value="TreeGrafter"/>
</dbReference>
<evidence type="ECO:0000256" key="11">
    <source>
        <dbReference type="SAM" id="Phobius"/>
    </source>
</evidence>
<dbReference type="InterPro" id="IPR004299">
    <property type="entry name" value="MBOAT_fam"/>
</dbReference>
<dbReference type="GO" id="GO:0030258">
    <property type="term" value="P:lipid modification"/>
    <property type="evidence" value="ECO:0007669"/>
    <property type="project" value="TreeGrafter"/>
</dbReference>
<dbReference type="EMBL" id="GIIL01006430">
    <property type="protein sequence ID" value="NOV50156.1"/>
    <property type="molecule type" value="Transcribed_RNA"/>
</dbReference>
<organism evidence="12">
    <name type="scientific">Xenopsylla cheopis</name>
    <name type="common">Oriental rat flea</name>
    <name type="synonym">Pulex cheopis</name>
    <dbReference type="NCBI Taxonomy" id="163159"/>
    <lineage>
        <taxon>Eukaryota</taxon>
        <taxon>Metazoa</taxon>
        <taxon>Ecdysozoa</taxon>
        <taxon>Arthropoda</taxon>
        <taxon>Hexapoda</taxon>
        <taxon>Insecta</taxon>
        <taxon>Pterygota</taxon>
        <taxon>Neoptera</taxon>
        <taxon>Endopterygota</taxon>
        <taxon>Siphonaptera</taxon>
        <taxon>Pulicidae</taxon>
        <taxon>Xenopsyllinae</taxon>
        <taxon>Xenopsylla</taxon>
    </lineage>
</organism>
<keyword evidence="6 11" id="KW-1133">Transmembrane helix</keyword>
<dbReference type="Pfam" id="PF03062">
    <property type="entry name" value="MBOAT"/>
    <property type="match status" value="1"/>
</dbReference>
<comment type="subcellular location">
    <subcellularLocation>
        <location evidence="1">Membrane</location>
        <topology evidence="1">Multi-pass membrane protein</topology>
    </subcellularLocation>
</comment>
<keyword evidence="5 11" id="KW-0812">Transmembrane</keyword>
<dbReference type="GO" id="GO:0016020">
    <property type="term" value="C:membrane"/>
    <property type="evidence" value="ECO:0007669"/>
    <property type="project" value="UniProtKB-SubCell"/>
</dbReference>
<feature type="transmembrane region" description="Helical" evidence="11">
    <location>
        <begin position="159"/>
        <end position="178"/>
    </location>
</feature>
<protein>
    <recommendedName>
        <fullName evidence="10">Lysophospholipid acyltransferase 7</fullName>
    </recommendedName>
</protein>
<reference evidence="12" key="1">
    <citation type="submission" date="2020-03" db="EMBL/GenBank/DDBJ databases">
        <title>Transcriptomic Profiling of the Digestive Tract of the Rat Flea, Xenopsylla cheopis, Following Blood Feeding and Infection with Yersinia pestis.</title>
        <authorList>
            <person name="Bland D.M."/>
            <person name="Martens C.A."/>
            <person name="Virtaneva K."/>
            <person name="Kanakabandi K."/>
            <person name="Long D."/>
            <person name="Rosenke R."/>
            <person name="Saturday G.A."/>
            <person name="Hoyt F.H."/>
            <person name="Bruno D.P."/>
            <person name="Ribeiro J.M.C."/>
            <person name="Hinnebusch J."/>
        </authorList>
    </citation>
    <scope>NUCLEOTIDE SEQUENCE</scope>
</reference>
<dbReference type="AlphaFoldDB" id="A0A6M2DUX4"/>
<dbReference type="GO" id="GO:0071617">
    <property type="term" value="F:lysophospholipid acyltransferase activity"/>
    <property type="evidence" value="ECO:0007669"/>
    <property type="project" value="TreeGrafter"/>
</dbReference>
<evidence type="ECO:0000256" key="5">
    <source>
        <dbReference type="ARBA" id="ARBA00022692"/>
    </source>
</evidence>
<evidence type="ECO:0000256" key="6">
    <source>
        <dbReference type="ARBA" id="ARBA00022989"/>
    </source>
</evidence>
<evidence type="ECO:0000256" key="3">
    <source>
        <dbReference type="ARBA" id="ARBA00010323"/>
    </source>
</evidence>
<comment type="pathway">
    <text evidence="2">Lipid metabolism; phospholipid metabolism.</text>
</comment>
<accession>A0A6M2DUX4</accession>